<dbReference type="PROSITE" id="PS51186">
    <property type="entry name" value="GNAT"/>
    <property type="match status" value="1"/>
</dbReference>
<accession>X1EEY3</accession>
<reference evidence="4" key="1">
    <citation type="journal article" date="2014" name="Front. Microbiol.">
        <title>High frequency of phylogenetically diverse reductive dehalogenase-homologous genes in deep subseafloor sedimentary metagenomes.</title>
        <authorList>
            <person name="Kawai M."/>
            <person name="Futagami T."/>
            <person name="Toyoda A."/>
            <person name="Takaki Y."/>
            <person name="Nishi S."/>
            <person name="Hori S."/>
            <person name="Arai W."/>
            <person name="Tsubouchi T."/>
            <person name="Morono Y."/>
            <person name="Uchiyama I."/>
            <person name="Ito T."/>
            <person name="Fujiyama A."/>
            <person name="Inagaki F."/>
            <person name="Takami H."/>
        </authorList>
    </citation>
    <scope>NUCLEOTIDE SEQUENCE</scope>
    <source>
        <strain evidence="4">Expedition CK06-06</strain>
    </source>
</reference>
<evidence type="ECO:0000256" key="2">
    <source>
        <dbReference type="ARBA" id="ARBA00023315"/>
    </source>
</evidence>
<dbReference type="PANTHER" id="PTHR43420">
    <property type="entry name" value="ACETYLTRANSFERASE"/>
    <property type="match status" value="1"/>
</dbReference>
<dbReference type="InterPro" id="IPR016181">
    <property type="entry name" value="Acyl_CoA_acyltransferase"/>
</dbReference>
<sequence>MNSIFIQEIKGVDWKLVSRIGKLEKKNLGSKASINQWVIPVIIRYGKLIVAQKSKDDSDIIGVCELIRSWKDKYTAFIHSFYIDKEYRKKGIGRKLLGKVIDILKNDDFKEIELTVDPDNKTASQLYEDFGFKKIILRKNEYGRGVDRDLTIPSAMELIS</sequence>
<dbReference type="CDD" id="cd04301">
    <property type="entry name" value="NAT_SF"/>
    <property type="match status" value="1"/>
</dbReference>
<organism evidence="4">
    <name type="scientific">marine sediment metagenome</name>
    <dbReference type="NCBI Taxonomy" id="412755"/>
    <lineage>
        <taxon>unclassified sequences</taxon>
        <taxon>metagenomes</taxon>
        <taxon>ecological metagenomes</taxon>
    </lineage>
</organism>
<evidence type="ECO:0000313" key="4">
    <source>
        <dbReference type="EMBL" id="GAH18900.1"/>
    </source>
</evidence>
<keyword evidence="2" id="KW-0012">Acyltransferase</keyword>
<protein>
    <recommendedName>
        <fullName evidence="3">N-acetyltransferase domain-containing protein</fullName>
    </recommendedName>
</protein>
<keyword evidence="1" id="KW-0808">Transferase</keyword>
<dbReference type="AlphaFoldDB" id="X1EEY3"/>
<dbReference type="InterPro" id="IPR000182">
    <property type="entry name" value="GNAT_dom"/>
</dbReference>
<dbReference type="GO" id="GO:0016747">
    <property type="term" value="F:acyltransferase activity, transferring groups other than amino-acyl groups"/>
    <property type="evidence" value="ECO:0007669"/>
    <property type="project" value="InterPro"/>
</dbReference>
<dbReference type="SUPFAM" id="SSF55729">
    <property type="entry name" value="Acyl-CoA N-acyltransferases (Nat)"/>
    <property type="match status" value="1"/>
</dbReference>
<proteinExistence type="predicted"/>
<dbReference type="EMBL" id="BARU01002872">
    <property type="protein sequence ID" value="GAH18900.1"/>
    <property type="molecule type" value="Genomic_DNA"/>
</dbReference>
<feature type="domain" description="N-acetyltransferase" evidence="3">
    <location>
        <begin position="7"/>
        <end position="153"/>
    </location>
</feature>
<dbReference type="Gene3D" id="3.40.630.30">
    <property type="match status" value="1"/>
</dbReference>
<dbReference type="InterPro" id="IPR050680">
    <property type="entry name" value="YpeA/RimI_acetyltransf"/>
</dbReference>
<comment type="caution">
    <text evidence="4">The sequence shown here is derived from an EMBL/GenBank/DDBJ whole genome shotgun (WGS) entry which is preliminary data.</text>
</comment>
<gene>
    <name evidence="4" type="ORF">S03H2_06519</name>
</gene>
<name>X1EEY3_9ZZZZ</name>
<dbReference type="PANTHER" id="PTHR43420:SF12">
    <property type="entry name" value="N-ACETYLTRANSFERASE DOMAIN-CONTAINING PROTEIN"/>
    <property type="match status" value="1"/>
</dbReference>
<dbReference type="Pfam" id="PF00583">
    <property type="entry name" value="Acetyltransf_1"/>
    <property type="match status" value="1"/>
</dbReference>
<evidence type="ECO:0000256" key="1">
    <source>
        <dbReference type="ARBA" id="ARBA00022679"/>
    </source>
</evidence>
<evidence type="ECO:0000259" key="3">
    <source>
        <dbReference type="PROSITE" id="PS51186"/>
    </source>
</evidence>